<organism evidence="4 10">
    <name type="scientific">Metallosphaera sedula</name>
    <dbReference type="NCBI Taxonomy" id="43687"/>
    <lineage>
        <taxon>Archaea</taxon>
        <taxon>Thermoproteota</taxon>
        <taxon>Thermoprotei</taxon>
        <taxon>Sulfolobales</taxon>
        <taxon>Sulfolobaceae</taxon>
        <taxon>Metallosphaera</taxon>
    </lineage>
</organism>
<keyword evidence="1" id="KW-0479">Metal-binding</keyword>
<dbReference type="GO" id="GO:0000287">
    <property type="term" value="F:magnesium ion binding"/>
    <property type="evidence" value="ECO:0007669"/>
    <property type="project" value="UniProtKB-UniRule"/>
</dbReference>
<dbReference type="Proteomes" id="UP000062475">
    <property type="component" value="Chromosome"/>
</dbReference>
<evidence type="ECO:0000259" key="2">
    <source>
        <dbReference type="Pfam" id="PF00586"/>
    </source>
</evidence>
<dbReference type="EC" id="2.7.4.16" evidence="1"/>
<dbReference type="PIRSF" id="PIRSF005303">
    <property type="entry name" value="Thiam_monoph_kin"/>
    <property type="match status" value="1"/>
</dbReference>
<feature type="binding site" evidence="1">
    <location>
        <position position="205"/>
    </location>
    <ligand>
        <name>ATP</name>
        <dbReference type="ChEBI" id="CHEBI:30616"/>
    </ligand>
</feature>
<dbReference type="GO" id="GO:0005524">
    <property type="term" value="F:ATP binding"/>
    <property type="evidence" value="ECO:0007669"/>
    <property type="project" value="UniProtKB-UniRule"/>
</dbReference>
<keyword evidence="1 4" id="KW-0418">Kinase</keyword>
<dbReference type="OMA" id="REAAFYP"/>
<dbReference type="GO" id="GO:0009030">
    <property type="term" value="F:thiamine-phosphate kinase activity"/>
    <property type="evidence" value="ECO:0007669"/>
    <property type="project" value="UniProtKB-UniRule"/>
</dbReference>
<keyword evidence="1" id="KW-0808">Transferase</keyword>
<dbReference type="Proteomes" id="UP000029084">
    <property type="component" value="Chromosome"/>
</dbReference>
<evidence type="ECO:0000313" key="11">
    <source>
        <dbReference type="Proteomes" id="UP000056255"/>
    </source>
</evidence>
<dbReference type="Proteomes" id="UP000061362">
    <property type="component" value="Chromosome"/>
</dbReference>
<dbReference type="PATRIC" id="fig|43687.5.peg.20"/>
<dbReference type="InterPro" id="IPR036676">
    <property type="entry name" value="PurM-like_C_sf"/>
</dbReference>
<evidence type="ECO:0000313" key="5">
    <source>
        <dbReference type="EMBL" id="AKV73210.1"/>
    </source>
</evidence>
<evidence type="ECO:0000313" key="14">
    <source>
        <dbReference type="Proteomes" id="UP000062475"/>
    </source>
</evidence>
<dbReference type="EMBL" id="CP008822">
    <property type="protein sequence ID" value="AIM26183.1"/>
    <property type="molecule type" value="Genomic_DNA"/>
</dbReference>
<keyword evidence="1" id="KW-0460">Magnesium</keyword>
<dbReference type="InterPro" id="IPR010918">
    <property type="entry name" value="PurM-like_C_dom"/>
</dbReference>
<protein>
    <recommendedName>
        <fullName evidence="1">Thiamine-monophosphate kinase</fullName>
        <shortName evidence="1">TMP kinase</shortName>
        <shortName evidence="1">Thiamine-phosphate kinase</shortName>
        <ecNumber evidence="1">2.7.4.16</ecNumber>
    </recommendedName>
</protein>
<dbReference type="RefSeq" id="WP_011921165.1">
    <property type="nucleotide sequence ID" value="NZ_AP019770.1"/>
</dbReference>
<dbReference type="PANTHER" id="PTHR30270">
    <property type="entry name" value="THIAMINE-MONOPHOSPHATE KINASE"/>
    <property type="match status" value="1"/>
</dbReference>
<reference evidence="4 10" key="1">
    <citation type="journal article" date="2014" name="J. Bacteriol.">
        <title>Role of an Archaeal PitA Transporter in the Copper and Arsenic Resistance of Metallosphaera sedula, an Extreme Thermoacidophile.</title>
        <authorList>
            <person name="McCarthy S."/>
            <person name="Ai C."/>
            <person name="Wheaton G."/>
            <person name="Tevatia R."/>
            <person name="Eckrich V."/>
            <person name="Kelly R."/>
            <person name="Blum P."/>
        </authorList>
    </citation>
    <scope>NUCLEOTIDE SEQUENCE [LARGE SCALE GENOMIC DNA]</scope>
    <source>
        <strain evidence="4 10">CuR1</strain>
    </source>
</reference>
<comment type="similarity">
    <text evidence="1">Belongs to the thiamine-monophosphate kinase family.</text>
</comment>
<dbReference type="EMBL" id="CP012175">
    <property type="protein sequence ID" value="AKV79945.1"/>
    <property type="molecule type" value="Genomic_DNA"/>
</dbReference>
<evidence type="ECO:0000313" key="13">
    <source>
        <dbReference type="Proteomes" id="UP000062398"/>
    </source>
</evidence>
<feature type="binding site" evidence="1">
    <location>
        <position position="66"/>
    </location>
    <ligand>
        <name>Mg(2+)</name>
        <dbReference type="ChEBI" id="CHEBI:18420"/>
        <label>3</label>
    </ligand>
</feature>
<dbReference type="EMBL" id="CP012172">
    <property type="protein sequence ID" value="AKV73210.1"/>
    <property type="molecule type" value="Genomic_DNA"/>
</dbReference>
<dbReference type="SUPFAM" id="SSF55326">
    <property type="entry name" value="PurM N-terminal domain-like"/>
    <property type="match status" value="1"/>
</dbReference>
<feature type="binding site" evidence="1">
    <location>
        <position position="206"/>
    </location>
    <ligand>
        <name>Mg(2+)</name>
        <dbReference type="ChEBI" id="CHEBI:18420"/>
        <label>5</label>
    </ligand>
</feature>
<dbReference type="InterPro" id="IPR016188">
    <property type="entry name" value="PurM-like_N"/>
</dbReference>
<sequence>MKLKELGEHSFIETVISKYVNSDVNLDVYRQGNVVLKIDGFPIKYTMPFMDFYDLGWKAVVAAMSDLVSYGATPLVVLSSFGLSPEIESKNAEMMIMGISDASKYYGATYGGGDTNSSEDSGWIDIAIFGNPVCNTRPKAEPGDLVYVTGELGRTTGAFLWYSSGGKFPLPLDSVIKLRHPVINRAILRAHRELCSVVALGTDVSDGILVSLNKIAHYIGHGIDIANIPLVEYIQELVDKNIVSLNEILKSGGEEYETIFVVKKETSSIFLDAMKRYGVIVKEIGRVIDSEPEIRLNSKKYEVHGWDNFKGWF</sequence>
<dbReference type="AlphaFoldDB" id="A0A088E2J0"/>
<dbReference type="PANTHER" id="PTHR30270:SF0">
    <property type="entry name" value="THIAMINE-MONOPHOSPHATE KINASE"/>
    <property type="match status" value="1"/>
</dbReference>
<evidence type="ECO:0000256" key="1">
    <source>
        <dbReference type="HAMAP-Rule" id="MF_02128"/>
    </source>
</evidence>
<dbReference type="OrthoDB" id="45909at2157"/>
<gene>
    <name evidence="1" type="primary">thiL</name>
    <name evidence="4" type="ORF">HA72_0019</name>
    <name evidence="5" type="ORF">MsedA_0021</name>
    <name evidence="6" type="ORF">MsedB_0021</name>
    <name evidence="7" type="ORF">MsedC_0020</name>
    <name evidence="8" type="ORF">MsedD_0021</name>
    <name evidence="9" type="ORF">MsedE_0021</name>
</gene>
<evidence type="ECO:0000313" key="15">
    <source>
        <dbReference type="Proteomes" id="UP000068832"/>
    </source>
</evidence>
<feature type="domain" description="PurM-like C-terminal" evidence="3">
    <location>
        <begin position="141"/>
        <end position="291"/>
    </location>
</feature>
<dbReference type="InterPro" id="IPR006283">
    <property type="entry name" value="ThiL-like"/>
</dbReference>
<feature type="binding site" evidence="1">
    <location>
        <begin position="113"/>
        <end position="114"/>
    </location>
    <ligand>
        <name>ATP</name>
        <dbReference type="ChEBI" id="CHEBI:30616"/>
    </ligand>
</feature>
<feature type="binding site" evidence="1">
    <location>
        <position position="66"/>
    </location>
    <ligand>
        <name>Mg(2+)</name>
        <dbReference type="ChEBI" id="CHEBI:18420"/>
        <label>4</label>
    </ligand>
</feature>
<dbReference type="EMBL" id="CP012174">
    <property type="protein sequence ID" value="AKV77700.1"/>
    <property type="molecule type" value="Genomic_DNA"/>
</dbReference>
<evidence type="ECO:0000313" key="7">
    <source>
        <dbReference type="EMBL" id="AKV77700.1"/>
    </source>
</evidence>
<dbReference type="EMBL" id="CP012173">
    <property type="protein sequence ID" value="AKV75454.1"/>
    <property type="molecule type" value="Genomic_DNA"/>
</dbReference>
<comment type="pathway">
    <text evidence="1">Cofactor biosynthesis; thiamine diphosphate biosynthesis; thiamine diphosphate from thiamine phosphate: step 1/1.</text>
</comment>
<comment type="catalytic activity">
    <reaction evidence="1">
        <text>thiamine phosphate + ATP = thiamine diphosphate + ADP</text>
        <dbReference type="Rhea" id="RHEA:15913"/>
        <dbReference type="ChEBI" id="CHEBI:30616"/>
        <dbReference type="ChEBI" id="CHEBI:37575"/>
        <dbReference type="ChEBI" id="CHEBI:58937"/>
        <dbReference type="ChEBI" id="CHEBI:456216"/>
        <dbReference type="EC" id="2.7.4.16"/>
    </reaction>
</comment>
<feature type="binding site" evidence="1">
    <location>
        <position position="306"/>
    </location>
    <ligand>
        <name>substrate</name>
    </ligand>
</feature>
<keyword evidence="1" id="KW-0067">ATP-binding</keyword>
<evidence type="ECO:0000313" key="9">
    <source>
        <dbReference type="EMBL" id="AKV84167.1"/>
    </source>
</evidence>
<dbReference type="CDD" id="cd02194">
    <property type="entry name" value="ThiL"/>
    <property type="match status" value="1"/>
</dbReference>
<dbReference type="GO" id="GO:0009229">
    <property type="term" value="P:thiamine diphosphate biosynthetic process"/>
    <property type="evidence" value="ECO:0007669"/>
    <property type="project" value="UniProtKB-UniRule"/>
</dbReference>
<dbReference type="Pfam" id="PF02769">
    <property type="entry name" value="AIRS_C"/>
    <property type="match status" value="1"/>
</dbReference>
<comment type="function">
    <text evidence="1">Catalyzes the ATP-dependent phosphorylation of thiamine-monophosphate (TMP) to form thiamine-pyrophosphate (TPP), the active form of vitamin B1.</text>
</comment>
<feature type="domain" description="PurM-like N-terminal" evidence="2">
    <location>
        <begin position="30"/>
        <end position="129"/>
    </location>
</feature>
<dbReference type="Gene3D" id="3.30.1330.10">
    <property type="entry name" value="PurM-like, N-terminal domain"/>
    <property type="match status" value="1"/>
</dbReference>
<dbReference type="EMBL" id="CP012176">
    <property type="protein sequence ID" value="AKV84167.1"/>
    <property type="molecule type" value="Genomic_DNA"/>
</dbReference>
<dbReference type="Gene3D" id="3.90.650.10">
    <property type="entry name" value="PurM-like C-terminal domain"/>
    <property type="match status" value="1"/>
</dbReference>
<feature type="binding site" evidence="1">
    <location>
        <position position="23"/>
    </location>
    <ligand>
        <name>Mg(2+)</name>
        <dbReference type="ChEBI" id="CHEBI:18420"/>
        <label>3</label>
    </ligand>
</feature>
<feature type="binding site" evidence="1">
    <location>
        <position position="203"/>
    </location>
    <ligand>
        <name>Mg(2+)</name>
        <dbReference type="ChEBI" id="CHEBI:18420"/>
        <label>3</label>
    </ligand>
</feature>
<reference evidence="12 13" key="2">
    <citation type="journal article" date="2015" name="Genome Announc.">
        <title>Complete Genome Sequences of Evolved Arsenate-Resistant Metallosphaera sedula Strains.</title>
        <authorList>
            <person name="Ai C."/>
            <person name="McCarthy S."/>
            <person name="Schackwitz W."/>
            <person name="Martin J."/>
            <person name="Lipzen A."/>
            <person name="Blum P."/>
        </authorList>
    </citation>
    <scope>NUCLEOTIDE SEQUENCE [LARGE SCALE GENOMIC DNA]</scope>
    <source>
        <strain evidence="7 13">ARS120-1</strain>
        <strain evidence="8 12">ARS120-2</strain>
        <strain evidence="5 15">ARS50-1</strain>
        <strain evidence="6 14">ARS50-2</strain>
    </source>
</reference>
<feature type="binding site" evidence="1">
    <location>
        <position position="23"/>
    </location>
    <ligand>
        <name>Mg(2+)</name>
        <dbReference type="ChEBI" id="CHEBI:18420"/>
        <label>4</label>
    </ligand>
</feature>
<evidence type="ECO:0000313" key="10">
    <source>
        <dbReference type="Proteomes" id="UP000029084"/>
    </source>
</evidence>
<feature type="binding site" evidence="1">
    <location>
        <position position="66"/>
    </location>
    <ligand>
        <name>Mg(2+)</name>
        <dbReference type="ChEBI" id="CHEBI:18420"/>
        <label>2</label>
    </ligand>
</feature>
<keyword evidence="1" id="KW-0547">Nucleotide-binding</keyword>
<name>A0A088E2J0_9CREN</name>
<evidence type="ECO:0000313" key="12">
    <source>
        <dbReference type="Proteomes" id="UP000061362"/>
    </source>
</evidence>
<comment type="caution">
    <text evidence="1">Lacks conserved residue(s) required for the propagation of feature annotation.</text>
</comment>
<dbReference type="Proteomes" id="UP000056255">
    <property type="component" value="Chromosome"/>
</dbReference>
<evidence type="ECO:0000259" key="3">
    <source>
        <dbReference type="Pfam" id="PF02769"/>
    </source>
</evidence>
<dbReference type="UniPathway" id="UPA00060">
    <property type="reaction ID" value="UER00142"/>
</dbReference>
<comment type="miscellaneous">
    <text evidence="1">Reaction mechanism of ThiL seems to utilize a direct, inline transfer of the gamma-phosphate of ATP to TMP rather than a phosphorylated enzyme intermediate.</text>
</comment>
<dbReference type="Pfam" id="PF00586">
    <property type="entry name" value="AIRS"/>
    <property type="match status" value="1"/>
</dbReference>
<dbReference type="Proteomes" id="UP000068832">
    <property type="component" value="Chromosome"/>
</dbReference>
<dbReference type="GO" id="GO:0009228">
    <property type="term" value="P:thiamine biosynthetic process"/>
    <property type="evidence" value="ECO:0007669"/>
    <property type="project" value="UniProtKB-KW"/>
</dbReference>
<feature type="binding site" evidence="1">
    <location>
        <position position="114"/>
    </location>
    <ligand>
        <name>Mg(2+)</name>
        <dbReference type="ChEBI" id="CHEBI:18420"/>
        <label>1</label>
    </ligand>
</feature>
<dbReference type="Proteomes" id="UP000062398">
    <property type="component" value="Chromosome"/>
</dbReference>
<evidence type="ECO:0000313" key="4">
    <source>
        <dbReference type="EMBL" id="AIM26183.1"/>
    </source>
</evidence>
<dbReference type="SUPFAM" id="SSF56042">
    <property type="entry name" value="PurM C-terminal domain-like"/>
    <property type="match status" value="1"/>
</dbReference>
<keyword evidence="1" id="KW-0784">Thiamine biosynthesis</keyword>
<evidence type="ECO:0000313" key="6">
    <source>
        <dbReference type="EMBL" id="AKV75454.1"/>
    </source>
</evidence>
<feature type="binding site" evidence="1">
    <location>
        <position position="254"/>
    </location>
    <ligand>
        <name>substrate</name>
    </ligand>
</feature>
<dbReference type="GeneID" id="91756869"/>
<proteinExistence type="inferred from homology"/>
<evidence type="ECO:0000313" key="8">
    <source>
        <dbReference type="EMBL" id="AKV79945.1"/>
    </source>
</evidence>
<reference evidence="9 11" key="3">
    <citation type="submission" date="2015-07" db="EMBL/GenBank/DDBJ databases">
        <title>Physiological, transcriptional responses and genome re-sequencing of acid resistant extremely thermoacidophilic Metallosphaera sedula SARC-M1.</title>
        <authorList>
            <person name="Ai C."/>
            <person name="McCarthy S."/>
            <person name="Eckrich V."/>
            <person name="Rudrappa D."/>
            <person name="Qiu G."/>
            <person name="Blum P."/>
        </authorList>
    </citation>
    <scope>NUCLEOTIDE SEQUENCE [LARGE SCALE GENOMIC DNA]</scope>
    <source>
        <strain evidence="9 11">SARC-M1</strain>
    </source>
</reference>
<accession>A0A088E2J0</accession>
<dbReference type="InterPro" id="IPR036921">
    <property type="entry name" value="PurM-like_N_sf"/>
</dbReference>
<dbReference type="HAMAP" id="MF_02128">
    <property type="entry name" value="TMP_kinase"/>
    <property type="match status" value="1"/>
</dbReference>
<feature type="binding site" evidence="1">
    <location>
        <position position="139"/>
    </location>
    <ligand>
        <name>ATP</name>
        <dbReference type="ChEBI" id="CHEBI:30616"/>
    </ligand>
</feature>